<comment type="caution">
    <text evidence="6">The sequence shown here is derived from an EMBL/GenBank/DDBJ whole genome shotgun (WGS) entry which is preliminary data.</text>
</comment>
<dbReference type="RefSeq" id="WP_075714360.1">
    <property type="nucleotide sequence ID" value="NZ_MJIE01000001.1"/>
</dbReference>
<dbReference type="CDD" id="cd00085">
    <property type="entry name" value="HNHc"/>
    <property type="match status" value="1"/>
</dbReference>
<evidence type="ECO:0000259" key="5">
    <source>
        <dbReference type="SMART" id="SM00507"/>
    </source>
</evidence>
<comment type="similarity">
    <text evidence="3">Belongs to the HNH nuclease family.</text>
</comment>
<dbReference type="STRING" id="1261640.BHK98_11340"/>
<keyword evidence="2" id="KW-0378">Hydrolase</keyword>
<keyword evidence="1" id="KW-0540">Nuclease</keyword>
<dbReference type="PANTHER" id="PTHR41286">
    <property type="entry name" value="HNH NUCLEASE YAJD-RELATED"/>
    <property type="match status" value="1"/>
</dbReference>
<organism evidence="6 7">
    <name type="scientific">Hornefia porci</name>
    <dbReference type="NCBI Taxonomy" id="2652292"/>
    <lineage>
        <taxon>Bacteria</taxon>
        <taxon>Bacillati</taxon>
        <taxon>Bacillota</taxon>
        <taxon>Clostridia</taxon>
        <taxon>Peptostreptococcales</taxon>
        <taxon>Anaerovoracaceae</taxon>
        <taxon>Hornefia</taxon>
    </lineage>
</organism>
<name>A0A1Q9JK74_9FIRM</name>
<dbReference type="Pfam" id="PF01844">
    <property type="entry name" value="HNH"/>
    <property type="match status" value="1"/>
</dbReference>
<dbReference type="InterPro" id="IPR002711">
    <property type="entry name" value="HNH"/>
</dbReference>
<dbReference type="SMART" id="SM00507">
    <property type="entry name" value="HNHc"/>
    <property type="match status" value="1"/>
</dbReference>
<dbReference type="GO" id="GO:0008270">
    <property type="term" value="F:zinc ion binding"/>
    <property type="evidence" value="ECO:0007669"/>
    <property type="project" value="InterPro"/>
</dbReference>
<accession>A0A1Q9JK74</accession>
<dbReference type="GO" id="GO:0016787">
    <property type="term" value="F:hydrolase activity"/>
    <property type="evidence" value="ECO:0007669"/>
    <property type="project" value="UniProtKB-KW"/>
</dbReference>
<dbReference type="Proteomes" id="UP000187404">
    <property type="component" value="Unassembled WGS sequence"/>
</dbReference>
<evidence type="ECO:0000256" key="2">
    <source>
        <dbReference type="ARBA" id="ARBA00022801"/>
    </source>
</evidence>
<evidence type="ECO:0000256" key="3">
    <source>
        <dbReference type="ARBA" id="ARBA00038412"/>
    </source>
</evidence>
<dbReference type="EMBL" id="MJIE01000001">
    <property type="protein sequence ID" value="OLR56609.1"/>
    <property type="molecule type" value="Genomic_DNA"/>
</dbReference>
<protein>
    <recommendedName>
        <fullName evidence="4">Putative HNH nuclease YajD</fullName>
    </recommendedName>
</protein>
<dbReference type="PANTHER" id="PTHR41286:SF1">
    <property type="entry name" value="HNH NUCLEASE YAJD-RELATED"/>
    <property type="match status" value="1"/>
</dbReference>
<gene>
    <name evidence="6" type="ORF">BHK98_11340</name>
</gene>
<evidence type="ECO:0000256" key="4">
    <source>
        <dbReference type="ARBA" id="ARBA00040194"/>
    </source>
</evidence>
<dbReference type="GO" id="GO:0003676">
    <property type="term" value="F:nucleic acid binding"/>
    <property type="evidence" value="ECO:0007669"/>
    <property type="project" value="InterPro"/>
</dbReference>
<keyword evidence="6" id="KW-0255">Endonuclease</keyword>
<dbReference type="GO" id="GO:0005829">
    <property type="term" value="C:cytosol"/>
    <property type="evidence" value="ECO:0007669"/>
    <property type="project" value="TreeGrafter"/>
</dbReference>
<dbReference type="AlphaFoldDB" id="A0A1Q9JK74"/>
<keyword evidence="7" id="KW-1185">Reference proteome</keyword>
<evidence type="ECO:0000256" key="1">
    <source>
        <dbReference type="ARBA" id="ARBA00022722"/>
    </source>
</evidence>
<sequence length="115" mass="13660">MPRKPKRPCRYPGCPHLTDGVYCEEHAKVMEQHYEKFQRSYSPGKRYGRAWKRIRDRYVHKHPLCEQCLKEGRYVAVEEVHHIVPLAEGGSNDESNLMSLCRSCHEKIHRERGDR</sequence>
<dbReference type="GO" id="GO:0004519">
    <property type="term" value="F:endonuclease activity"/>
    <property type="evidence" value="ECO:0007669"/>
    <property type="project" value="UniProtKB-KW"/>
</dbReference>
<dbReference type="Gene3D" id="1.10.30.50">
    <property type="match status" value="1"/>
</dbReference>
<evidence type="ECO:0000313" key="7">
    <source>
        <dbReference type="Proteomes" id="UP000187404"/>
    </source>
</evidence>
<feature type="domain" description="HNH nuclease" evidence="5">
    <location>
        <begin position="53"/>
        <end position="106"/>
    </location>
</feature>
<dbReference type="InterPro" id="IPR003615">
    <property type="entry name" value="HNH_nuc"/>
</dbReference>
<proteinExistence type="inferred from homology"/>
<evidence type="ECO:0000313" key="6">
    <source>
        <dbReference type="EMBL" id="OLR56609.1"/>
    </source>
</evidence>
<reference evidence="6 7" key="1">
    <citation type="journal article" date="2016" name="Appl. Environ. Microbiol.">
        <title>Function and Phylogeny of Bacterial Butyryl Coenzyme A:Acetate Transferases and Their Diversity in the Proximal Colon of Swine.</title>
        <authorList>
            <person name="Trachsel J."/>
            <person name="Bayles D.O."/>
            <person name="Looft T."/>
            <person name="Levine U.Y."/>
            <person name="Allen H.K."/>
        </authorList>
    </citation>
    <scope>NUCLEOTIDE SEQUENCE [LARGE SCALE GENOMIC DNA]</scope>
    <source>
        <strain evidence="6 7">68-3-10</strain>
    </source>
</reference>
<dbReference type="OrthoDB" id="9779761at2"/>